<protein>
    <submittedName>
        <fullName evidence="1">Uncharacterized protein</fullName>
    </submittedName>
</protein>
<dbReference type="EMBL" id="JAVREJ010000001">
    <property type="protein sequence ID" value="MDT0348126.1"/>
    <property type="molecule type" value="Genomic_DNA"/>
</dbReference>
<name>A0ABU2N2H9_9PSEU</name>
<dbReference type="RefSeq" id="WP_311554025.1">
    <property type="nucleotide sequence ID" value="NZ_JAVREJ010000001.1"/>
</dbReference>
<evidence type="ECO:0000313" key="2">
    <source>
        <dbReference type="Proteomes" id="UP001183202"/>
    </source>
</evidence>
<dbReference type="Proteomes" id="UP001183202">
    <property type="component" value="Unassembled WGS sequence"/>
</dbReference>
<comment type="caution">
    <text evidence="1">The sequence shown here is derived from an EMBL/GenBank/DDBJ whole genome shotgun (WGS) entry which is preliminary data.</text>
</comment>
<keyword evidence="2" id="KW-1185">Reference proteome</keyword>
<evidence type="ECO:0000313" key="1">
    <source>
        <dbReference type="EMBL" id="MDT0348126.1"/>
    </source>
</evidence>
<organism evidence="1 2">
    <name type="scientific">Pseudonocardia charpentierae</name>
    <dbReference type="NCBI Taxonomy" id="3075545"/>
    <lineage>
        <taxon>Bacteria</taxon>
        <taxon>Bacillati</taxon>
        <taxon>Actinomycetota</taxon>
        <taxon>Actinomycetes</taxon>
        <taxon>Pseudonocardiales</taxon>
        <taxon>Pseudonocardiaceae</taxon>
        <taxon>Pseudonocardia</taxon>
    </lineage>
</organism>
<reference evidence="2" key="1">
    <citation type="submission" date="2023-07" db="EMBL/GenBank/DDBJ databases">
        <title>30 novel species of actinomycetes from the DSMZ collection.</title>
        <authorList>
            <person name="Nouioui I."/>
        </authorList>
    </citation>
    <scope>NUCLEOTIDE SEQUENCE [LARGE SCALE GENOMIC DNA]</scope>
    <source>
        <strain evidence="2">DSM 45834</strain>
    </source>
</reference>
<gene>
    <name evidence="1" type="ORF">RM445_01130</name>
</gene>
<sequence length="308" mass="34431">MTDKRCLKRTVAFWQFVDAASMAPVGQVDWPTFMAEVAENARNGRSRHVIDAADVTGAAYSRNDVDHLVLTETRDDMPRQQNRDTGTVTDMVTTGEGWEVVESTFVHFLPFGNVFGLLRSQITAPSPQAVARWINATKILNMQLAVEPVIDPERWRYLNDAGGVSYLEFAGPSVVLAKRVSGPLDHYLHPARYATGKIGIKINVGRTRNPQDDQQRRDLYLATEELARSIGLENLSTAKVRTFDQDNKGVQAETINLIKHRFTIKRDIQLKSGVNASVSELSAFDAIMAAVEKFEDDLRAAVRRDPME</sequence>
<accession>A0ABU2N2H9</accession>
<proteinExistence type="predicted"/>